<comment type="caution">
    <text evidence="6">The sequence shown here is derived from an EMBL/GenBank/DDBJ whole genome shotgun (WGS) entry which is preliminary data.</text>
</comment>
<protein>
    <recommendedName>
        <fullName evidence="5">Zinc finger PHD-type domain-containing protein</fullName>
    </recommendedName>
</protein>
<dbReference type="InterPro" id="IPR001965">
    <property type="entry name" value="Znf_PHD"/>
</dbReference>
<evidence type="ECO:0000256" key="2">
    <source>
        <dbReference type="ARBA" id="ARBA00022771"/>
    </source>
</evidence>
<dbReference type="GO" id="GO:0008270">
    <property type="term" value="F:zinc ion binding"/>
    <property type="evidence" value="ECO:0007669"/>
    <property type="project" value="UniProtKB-KW"/>
</dbReference>
<evidence type="ECO:0000256" key="4">
    <source>
        <dbReference type="SAM" id="MobiDB-lite"/>
    </source>
</evidence>
<feature type="compositionally biased region" description="Basic residues" evidence="4">
    <location>
        <begin position="479"/>
        <end position="491"/>
    </location>
</feature>
<dbReference type="PROSITE" id="PS01359">
    <property type="entry name" value="ZF_PHD_1"/>
    <property type="match status" value="1"/>
</dbReference>
<dbReference type="InterPro" id="IPR011011">
    <property type="entry name" value="Znf_FYVE_PHD"/>
</dbReference>
<keyword evidence="7" id="KW-1185">Reference proteome</keyword>
<dbReference type="SMART" id="SM00249">
    <property type="entry name" value="PHD"/>
    <property type="match status" value="1"/>
</dbReference>
<organism evidence="6 7">
    <name type="scientific">Cephalotrichum gorgonifer</name>
    <dbReference type="NCBI Taxonomy" id="2041049"/>
    <lineage>
        <taxon>Eukaryota</taxon>
        <taxon>Fungi</taxon>
        <taxon>Dikarya</taxon>
        <taxon>Ascomycota</taxon>
        <taxon>Pezizomycotina</taxon>
        <taxon>Sordariomycetes</taxon>
        <taxon>Hypocreomycetidae</taxon>
        <taxon>Microascales</taxon>
        <taxon>Microascaceae</taxon>
        <taxon>Cephalotrichum</taxon>
    </lineage>
</organism>
<dbReference type="InterPro" id="IPR019786">
    <property type="entry name" value="Zinc_finger_PHD-type_CS"/>
</dbReference>
<evidence type="ECO:0000256" key="1">
    <source>
        <dbReference type="ARBA" id="ARBA00022723"/>
    </source>
</evidence>
<proteinExistence type="predicted"/>
<dbReference type="EMBL" id="ONZQ02000013">
    <property type="protein sequence ID" value="SPO05635.1"/>
    <property type="molecule type" value="Genomic_DNA"/>
</dbReference>
<feature type="domain" description="Zinc finger PHD-type" evidence="5">
    <location>
        <begin position="645"/>
        <end position="695"/>
    </location>
</feature>
<name>A0AAE8N6A5_9PEZI</name>
<feature type="compositionally biased region" description="Basic and acidic residues" evidence="4">
    <location>
        <begin position="457"/>
        <end position="470"/>
    </location>
</feature>
<feature type="region of interest" description="Disordered" evidence="4">
    <location>
        <begin position="457"/>
        <end position="519"/>
    </location>
</feature>
<gene>
    <name evidence="6" type="ORF">DNG_08322</name>
</gene>
<feature type="region of interest" description="Disordered" evidence="4">
    <location>
        <begin position="1"/>
        <end position="77"/>
    </location>
</feature>
<dbReference type="CDD" id="cd21552">
    <property type="entry name" value="VEFS-box_ctSUZ12-like"/>
    <property type="match status" value="1"/>
</dbReference>
<keyword evidence="1" id="KW-0479">Metal-binding</keyword>
<keyword evidence="3" id="KW-0862">Zinc</keyword>
<reference evidence="6" key="1">
    <citation type="submission" date="2018-03" db="EMBL/GenBank/DDBJ databases">
        <authorList>
            <person name="Guldener U."/>
        </authorList>
    </citation>
    <scope>NUCLEOTIDE SEQUENCE</scope>
</reference>
<dbReference type="AlphaFoldDB" id="A0AAE8N6A5"/>
<evidence type="ECO:0000259" key="5">
    <source>
        <dbReference type="SMART" id="SM00249"/>
    </source>
</evidence>
<feature type="compositionally biased region" description="Polar residues" evidence="4">
    <location>
        <begin position="17"/>
        <end position="29"/>
    </location>
</feature>
<sequence length="712" mass="79610">MTLSTPTKRRLPYLGRNWNQGISGATSDARSGPRSRGDGINGVNGSHEGRPSKRPRLARDATPEPAVGPTRSALPRSLPLPARSLRINVLKIAHKESEKRVKLNPILSNLDGPANPHDDVTSTTATCKITVLDNSSLSRHMPPVLYCLSKPCTLRTFKSPFGSGPMARVYLDEPFCIPEAALKVIREDTTYGLADNYRLDVELYAGETGEWPPLDLSIPPEHDTQGGRRWVLLACLGDLFEKRRAAPDVFLHQYIREPLLDTDYVADIDARWSTGLEDQHAAREEEFTQSITVANGELGTTAHQNGFVLADEMVNGDAHNGTTRGMSEEFDGETTPNRALRTRVNTVYNLKQLTDKAHGKKKKKSQARDDGHVSYLLPDEVVTLESYRCVICGQPHKSIKVLRAHLIHGHPEYKHDLRSTNGVHQFRVTHKYDCYSPPPDEFQFTRPAKGFDIDQLVRGKGSSREKDPEAQRPVQLRRTAPKKRRERRKVLVPHSRQPMYDPVSRARLEPGSELVPPEADDSWRIQKHRDNIADYVDIPSPEREYITSWDAFSLPKCLSSEVYLPRTMIEYTKEKASWIVSSVQRLEEFLKHVASLQVRGVMGQRTMEELLGIIGEAREEREQNGEVERAGDEDFGGEQARKMENCAGCGQPASSIVCLLVCSNSSCGRHFHLPCIQGEAKTDPAADPWFCNDCTPDSESALPRRGASPLTA</sequence>
<accession>A0AAE8N6A5</accession>
<evidence type="ECO:0000256" key="3">
    <source>
        <dbReference type="ARBA" id="ARBA00022833"/>
    </source>
</evidence>
<evidence type="ECO:0000313" key="7">
    <source>
        <dbReference type="Proteomes" id="UP001187682"/>
    </source>
</evidence>
<evidence type="ECO:0000313" key="6">
    <source>
        <dbReference type="EMBL" id="SPO05635.1"/>
    </source>
</evidence>
<dbReference type="Gene3D" id="3.30.40.10">
    <property type="entry name" value="Zinc/RING finger domain, C3HC4 (zinc finger)"/>
    <property type="match status" value="1"/>
</dbReference>
<dbReference type="Proteomes" id="UP001187682">
    <property type="component" value="Unassembled WGS sequence"/>
</dbReference>
<feature type="compositionally biased region" description="Basic and acidic residues" evidence="4">
    <location>
        <begin position="47"/>
        <end position="62"/>
    </location>
</feature>
<dbReference type="InterPro" id="IPR013083">
    <property type="entry name" value="Znf_RING/FYVE/PHD"/>
</dbReference>
<keyword evidence="2" id="KW-0863">Zinc-finger</keyword>
<dbReference type="SUPFAM" id="SSF57903">
    <property type="entry name" value="FYVE/PHD zinc finger"/>
    <property type="match status" value="1"/>
</dbReference>